<proteinExistence type="predicted"/>
<keyword evidence="1" id="KW-0732">Signal</keyword>
<feature type="chain" id="PRO_5001900866" description="TonB C-terminal domain-containing protein" evidence="1">
    <location>
        <begin position="25"/>
        <end position="133"/>
    </location>
</feature>
<reference evidence="2 3" key="1">
    <citation type="submission" date="2014-06" db="EMBL/GenBank/DDBJ databases">
        <title>The draft genome sequence of Idiomarina salinarum ISL-52.</title>
        <authorList>
            <person name="Du J."/>
            <person name="Shao Z."/>
        </authorList>
    </citation>
    <scope>NUCLEOTIDE SEQUENCE [LARGE SCALE GENOMIC DNA]</scope>
    <source>
        <strain evidence="2 3">ISL-52</strain>
    </source>
</reference>
<sequence>MKFARFLNLIAVFFVVFATNPAKADEIPLISTYQFNLEWDVNGFPDLLTTADGTPLFKLDVTVAVEWHINEAGELTTITVLEETPAGKGYADIVVDAMRKTRLEPRIDNPTAPVRVQGTFKFRNLEEKKSAAL</sequence>
<protein>
    <recommendedName>
        <fullName evidence="4">TonB C-terminal domain-containing protein</fullName>
    </recommendedName>
</protein>
<dbReference type="EMBL" id="JPER01000002">
    <property type="protein sequence ID" value="KFZ31133.1"/>
    <property type="molecule type" value="Genomic_DNA"/>
</dbReference>
<dbReference type="STRING" id="435908.IDSA_06550"/>
<dbReference type="AlphaFoldDB" id="A0A094L8I5"/>
<name>A0A094L8I5_9GAMM</name>
<evidence type="ECO:0000313" key="3">
    <source>
        <dbReference type="Proteomes" id="UP000054363"/>
    </source>
</evidence>
<evidence type="ECO:0000313" key="2">
    <source>
        <dbReference type="EMBL" id="KFZ31133.1"/>
    </source>
</evidence>
<accession>A0A094L8I5</accession>
<evidence type="ECO:0000256" key="1">
    <source>
        <dbReference type="SAM" id="SignalP"/>
    </source>
</evidence>
<feature type="signal peptide" evidence="1">
    <location>
        <begin position="1"/>
        <end position="24"/>
    </location>
</feature>
<dbReference type="RefSeq" id="WP_034775194.1">
    <property type="nucleotide sequence ID" value="NZ_JPER01000002.1"/>
</dbReference>
<evidence type="ECO:0008006" key="4">
    <source>
        <dbReference type="Google" id="ProtNLM"/>
    </source>
</evidence>
<dbReference type="OrthoDB" id="9938965at2"/>
<comment type="caution">
    <text evidence="2">The sequence shown here is derived from an EMBL/GenBank/DDBJ whole genome shotgun (WGS) entry which is preliminary data.</text>
</comment>
<gene>
    <name evidence="2" type="ORF">IDSA_06550</name>
</gene>
<keyword evidence="3" id="KW-1185">Reference proteome</keyword>
<dbReference type="Proteomes" id="UP000054363">
    <property type="component" value="Unassembled WGS sequence"/>
</dbReference>
<organism evidence="2 3">
    <name type="scientific">Pseudidiomarina salinarum</name>
    <dbReference type="NCBI Taxonomy" id="435908"/>
    <lineage>
        <taxon>Bacteria</taxon>
        <taxon>Pseudomonadati</taxon>
        <taxon>Pseudomonadota</taxon>
        <taxon>Gammaproteobacteria</taxon>
        <taxon>Alteromonadales</taxon>
        <taxon>Idiomarinaceae</taxon>
        <taxon>Pseudidiomarina</taxon>
    </lineage>
</organism>